<protein>
    <submittedName>
        <fullName evidence="1">Uncharacterized protein</fullName>
    </submittedName>
</protein>
<dbReference type="EMBL" id="LR031878">
    <property type="protein sequence ID" value="VDD49177.1"/>
    <property type="molecule type" value="Genomic_DNA"/>
</dbReference>
<feature type="non-terminal residue" evidence="1">
    <location>
        <position position="65"/>
    </location>
</feature>
<evidence type="ECO:0000313" key="1">
    <source>
        <dbReference type="EMBL" id="VDD49177.1"/>
    </source>
</evidence>
<dbReference type="AlphaFoldDB" id="A0A3P6EVP9"/>
<gene>
    <name evidence="1" type="ORF">BOLC1T01566H</name>
</gene>
<organism evidence="1">
    <name type="scientific">Brassica oleracea</name>
    <name type="common">Wild cabbage</name>
    <dbReference type="NCBI Taxonomy" id="3712"/>
    <lineage>
        <taxon>Eukaryota</taxon>
        <taxon>Viridiplantae</taxon>
        <taxon>Streptophyta</taxon>
        <taxon>Embryophyta</taxon>
        <taxon>Tracheophyta</taxon>
        <taxon>Spermatophyta</taxon>
        <taxon>Magnoliopsida</taxon>
        <taxon>eudicotyledons</taxon>
        <taxon>Gunneridae</taxon>
        <taxon>Pentapetalae</taxon>
        <taxon>rosids</taxon>
        <taxon>malvids</taxon>
        <taxon>Brassicales</taxon>
        <taxon>Brassicaceae</taxon>
        <taxon>Brassiceae</taxon>
        <taxon>Brassica</taxon>
    </lineage>
</organism>
<reference evidence="1" key="1">
    <citation type="submission" date="2018-11" db="EMBL/GenBank/DDBJ databases">
        <authorList>
            <consortium name="Genoscope - CEA"/>
            <person name="William W."/>
        </authorList>
    </citation>
    <scope>NUCLEOTIDE SEQUENCE</scope>
</reference>
<accession>A0A3P6EVP9</accession>
<name>A0A3P6EVP9_BRAOL</name>
<proteinExistence type="predicted"/>
<sequence>MKPLPIVEAFDSFEAINDLSVSHLPAKRDCLMLFMLHIFIHHIFTESSSASLRYNDGGTFMDSGG</sequence>